<protein>
    <recommendedName>
        <fullName evidence="1">Abortive infection protein-like C-terminal domain-containing protein</fullName>
    </recommendedName>
</protein>
<sequence>MKIRRVPLTDDIIISLSGLIDDSQVKLKREPSHYDLSFFIDKVALSDADPKNNGKSVGKAKRIKAVLYWALENNIESGEELIHTIISNVRAVGGFRENTKNFTGSEAIESLRIALKYEGLILTLDGEVHPITLENLSARETTQALKSYIRRAQRGGEDAALVAGTGKDLMEATAAHILQEKTGSYPAQKNFPTLLGQAFTVLHLATPFEKPQKSEPAMMKFERSLYELACSVNMIRNKEGTGHGRPFKSNLTKIDSVAAVESIGLIAEYMLNKYEKSL</sequence>
<keyword evidence="3" id="KW-1185">Reference proteome</keyword>
<dbReference type="OrthoDB" id="4854325at2"/>
<dbReference type="InterPro" id="IPR026001">
    <property type="entry name" value="Abi-like_C"/>
</dbReference>
<evidence type="ECO:0000313" key="3">
    <source>
        <dbReference type="Proteomes" id="UP000270468"/>
    </source>
</evidence>
<proteinExistence type="predicted"/>
<feature type="domain" description="Abortive infection protein-like C-terminal" evidence="1">
    <location>
        <begin position="192"/>
        <end position="271"/>
    </location>
</feature>
<dbReference type="Pfam" id="PF14355">
    <property type="entry name" value="Abi_C"/>
    <property type="match status" value="1"/>
</dbReference>
<evidence type="ECO:0000313" key="2">
    <source>
        <dbReference type="EMBL" id="VDC33770.1"/>
    </source>
</evidence>
<dbReference type="RefSeq" id="WP_124071848.1">
    <property type="nucleotide sequence ID" value="NZ_CBCRXF010000025.1"/>
</dbReference>
<dbReference type="AlphaFoldDB" id="A0A3P5XXB4"/>
<accession>A0A3P5XXB4</accession>
<gene>
    <name evidence="2" type="ORF">FILTAD_03039</name>
</gene>
<dbReference type="EMBL" id="UXAV01000062">
    <property type="protein sequence ID" value="VDC33770.1"/>
    <property type="molecule type" value="Genomic_DNA"/>
</dbReference>
<dbReference type="Proteomes" id="UP000270468">
    <property type="component" value="Unassembled WGS sequence"/>
</dbReference>
<name>A0A3P5XXB4_9BACL</name>
<organism evidence="2 3">
    <name type="scientific">Filibacter tadaridae</name>
    <dbReference type="NCBI Taxonomy" id="2483811"/>
    <lineage>
        <taxon>Bacteria</taxon>
        <taxon>Bacillati</taxon>
        <taxon>Bacillota</taxon>
        <taxon>Bacilli</taxon>
        <taxon>Bacillales</taxon>
        <taxon>Caryophanaceae</taxon>
        <taxon>Filibacter</taxon>
    </lineage>
</organism>
<reference evidence="2 3" key="1">
    <citation type="submission" date="2018-11" db="EMBL/GenBank/DDBJ databases">
        <authorList>
            <person name="Criscuolo A."/>
        </authorList>
    </citation>
    <scope>NUCLEOTIDE SEQUENCE [LARGE SCALE GENOMIC DNA]</scope>
    <source>
        <strain evidence="2">ATB-66</strain>
    </source>
</reference>
<evidence type="ECO:0000259" key="1">
    <source>
        <dbReference type="Pfam" id="PF14355"/>
    </source>
</evidence>